<feature type="domain" description="TonB-dependent receptor-like beta-barrel" evidence="16">
    <location>
        <begin position="264"/>
        <end position="724"/>
    </location>
</feature>
<dbReference type="PANTHER" id="PTHR32552:SF81">
    <property type="entry name" value="TONB-DEPENDENT OUTER MEMBRANE RECEPTOR"/>
    <property type="match status" value="1"/>
</dbReference>
<evidence type="ECO:0000256" key="3">
    <source>
        <dbReference type="ARBA" id="ARBA00022452"/>
    </source>
</evidence>
<evidence type="ECO:0000256" key="11">
    <source>
        <dbReference type="ARBA" id="ARBA00023237"/>
    </source>
</evidence>
<keyword evidence="4" id="KW-0410">Iron transport</keyword>
<feature type="chain" id="PRO_5045063931" evidence="15">
    <location>
        <begin position="41"/>
        <end position="761"/>
    </location>
</feature>
<accession>A0ABW2YDP2</accession>
<dbReference type="Proteomes" id="UP001597110">
    <property type="component" value="Unassembled WGS sequence"/>
</dbReference>
<comment type="similarity">
    <text evidence="12 14">Belongs to the TonB-dependent receptor family.</text>
</comment>
<feature type="signal peptide" evidence="15">
    <location>
        <begin position="1"/>
        <end position="40"/>
    </location>
</feature>
<keyword evidence="10 12" id="KW-0472">Membrane</keyword>
<evidence type="ECO:0000313" key="19">
    <source>
        <dbReference type="Proteomes" id="UP001597110"/>
    </source>
</evidence>
<evidence type="ECO:0000256" key="5">
    <source>
        <dbReference type="ARBA" id="ARBA00022692"/>
    </source>
</evidence>
<sequence length="761" mass="82979">MRRTRTVETLSPAALRRAAIRHSGLSLAIALGLFAPLGHAQEAADAPTSESGTLDTIKVTARKREETLQDVPVAVTAFTPDTLDKLNVEDLSDLDAQVPNLTIYAARGSSSTVTAYIRGVGQSDPLWGVDPGVGIYLDDVYIARPQGALLDVFDIGRIEVLRGPQGTLYGKNTIGGAIKYVSKPLPESFDGFASITVGTDSQFDVKGAIGGPIFGENSGLRARVAVASLNRDGFGENVNTGQPASDKEINAVRFNLGAYAGETFDAQFTLDWMDDQSGVRAARMLAPNRFAPTVQPLDSRYDVRNGMPNVNDTEMKGMSATFNWRPADGTALEGWAFKYVAARRESDTETNIDFDTLPNKIADVKAFYSDEQTSQELQANYDKGGRARGVIGLYSFDGTAGGRVLNNFFNLLFGDTQGKVDTESFAVYADWTFDLTDRLALDVGVRYTDEDKRARVLNRGYSDATFTRPISVVANFDKTINFKNTSPKISLDYQVNDDIMIYGLASRGFKSGGYNIRAQATAVPRSAEPFDDEQVDSLEIGTKMSLLDQRLFLNLSAFHNKYKDMQLSVFTAYDSNGDGIDDAFFGDFTNAGQGTVNGLEVEYQWLPTTHWAITGNVAWLDAKFDEYIFKNVNIADQQEFTNAPEFSGALNVEYRTTLGSAGSLSARLGYSYQSEVVATTEVVRDPVTGATAQPITQDGYGLLNAGVIWKPNASWTLSLQGTNLTDKEYLTTGYNLVSSLGVLTGFYGAPRQFSLTARYDF</sequence>
<dbReference type="RefSeq" id="WP_386824410.1">
    <property type="nucleotide sequence ID" value="NZ_JBHTIF010000002.1"/>
</dbReference>
<reference evidence="19" key="1">
    <citation type="journal article" date="2019" name="Int. J. Syst. Evol. Microbiol.">
        <title>The Global Catalogue of Microorganisms (GCM) 10K type strain sequencing project: providing services to taxonomists for standard genome sequencing and annotation.</title>
        <authorList>
            <consortium name="The Broad Institute Genomics Platform"/>
            <consortium name="The Broad Institute Genome Sequencing Center for Infectious Disease"/>
            <person name="Wu L."/>
            <person name="Ma J."/>
        </authorList>
    </citation>
    <scope>NUCLEOTIDE SEQUENCE [LARGE SCALE GENOMIC DNA]</scope>
    <source>
        <strain evidence="19">CCUG 55585</strain>
    </source>
</reference>
<name>A0ABW2YDP2_9GAMM</name>
<dbReference type="SUPFAM" id="SSF56935">
    <property type="entry name" value="Porins"/>
    <property type="match status" value="1"/>
</dbReference>
<keyword evidence="8" id="KW-0406">Ion transport</keyword>
<dbReference type="InterPro" id="IPR012910">
    <property type="entry name" value="Plug_dom"/>
</dbReference>
<evidence type="ECO:0000259" key="16">
    <source>
        <dbReference type="Pfam" id="PF00593"/>
    </source>
</evidence>
<evidence type="ECO:0000256" key="14">
    <source>
        <dbReference type="RuleBase" id="RU003357"/>
    </source>
</evidence>
<comment type="caution">
    <text evidence="18">The sequence shown here is derived from an EMBL/GenBank/DDBJ whole genome shotgun (WGS) entry which is preliminary data.</text>
</comment>
<evidence type="ECO:0000256" key="10">
    <source>
        <dbReference type="ARBA" id="ARBA00023136"/>
    </source>
</evidence>
<dbReference type="InterPro" id="IPR010917">
    <property type="entry name" value="TonB_rcpt_CS"/>
</dbReference>
<keyword evidence="18" id="KW-0675">Receptor</keyword>
<evidence type="ECO:0000256" key="6">
    <source>
        <dbReference type="ARBA" id="ARBA00022729"/>
    </source>
</evidence>
<dbReference type="Pfam" id="PF00593">
    <property type="entry name" value="TonB_dep_Rec_b-barrel"/>
    <property type="match status" value="1"/>
</dbReference>
<dbReference type="PROSITE" id="PS52016">
    <property type="entry name" value="TONB_DEPENDENT_REC_3"/>
    <property type="match status" value="1"/>
</dbReference>
<dbReference type="EMBL" id="JBHTIF010000002">
    <property type="protein sequence ID" value="MFD0726491.1"/>
    <property type="molecule type" value="Genomic_DNA"/>
</dbReference>
<keyword evidence="3 12" id="KW-1134">Transmembrane beta strand</keyword>
<dbReference type="InterPro" id="IPR000531">
    <property type="entry name" value="Beta-barrel_TonB"/>
</dbReference>
<keyword evidence="11 12" id="KW-0998">Cell outer membrane</keyword>
<evidence type="ECO:0000256" key="13">
    <source>
        <dbReference type="PROSITE-ProRule" id="PRU10144"/>
    </source>
</evidence>
<keyword evidence="19" id="KW-1185">Reference proteome</keyword>
<keyword evidence="2 12" id="KW-0813">Transport</keyword>
<evidence type="ECO:0000256" key="1">
    <source>
        <dbReference type="ARBA" id="ARBA00004571"/>
    </source>
</evidence>
<evidence type="ECO:0000256" key="15">
    <source>
        <dbReference type="SAM" id="SignalP"/>
    </source>
</evidence>
<feature type="short sequence motif" description="TonB C-terminal box" evidence="13">
    <location>
        <begin position="744"/>
        <end position="761"/>
    </location>
</feature>
<organism evidence="18 19">
    <name type="scientific">Lysobacter brunescens</name>
    <dbReference type="NCBI Taxonomy" id="262323"/>
    <lineage>
        <taxon>Bacteria</taxon>
        <taxon>Pseudomonadati</taxon>
        <taxon>Pseudomonadota</taxon>
        <taxon>Gammaproteobacteria</taxon>
        <taxon>Lysobacterales</taxon>
        <taxon>Lysobacteraceae</taxon>
        <taxon>Lysobacter</taxon>
    </lineage>
</organism>
<dbReference type="Gene3D" id="2.40.170.20">
    <property type="entry name" value="TonB-dependent receptor, beta-barrel domain"/>
    <property type="match status" value="1"/>
</dbReference>
<dbReference type="CDD" id="cd01347">
    <property type="entry name" value="ligand_gated_channel"/>
    <property type="match status" value="1"/>
</dbReference>
<evidence type="ECO:0000259" key="17">
    <source>
        <dbReference type="Pfam" id="PF07715"/>
    </source>
</evidence>
<dbReference type="InterPro" id="IPR039426">
    <property type="entry name" value="TonB-dep_rcpt-like"/>
</dbReference>
<protein>
    <submittedName>
        <fullName evidence="18">TonB-dependent receptor</fullName>
    </submittedName>
</protein>
<evidence type="ECO:0000256" key="12">
    <source>
        <dbReference type="PROSITE-ProRule" id="PRU01360"/>
    </source>
</evidence>
<keyword evidence="5 12" id="KW-0812">Transmembrane</keyword>
<proteinExistence type="inferred from homology"/>
<dbReference type="InterPro" id="IPR036942">
    <property type="entry name" value="Beta-barrel_TonB_sf"/>
</dbReference>
<evidence type="ECO:0000256" key="9">
    <source>
        <dbReference type="ARBA" id="ARBA00023077"/>
    </source>
</evidence>
<evidence type="ECO:0000256" key="8">
    <source>
        <dbReference type="ARBA" id="ARBA00023065"/>
    </source>
</evidence>
<evidence type="ECO:0000256" key="2">
    <source>
        <dbReference type="ARBA" id="ARBA00022448"/>
    </source>
</evidence>
<dbReference type="Pfam" id="PF07715">
    <property type="entry name" value="Plug"/>
    <property type="match status" value="1"/>
</dbReference>
<evidence type="ECO:0000313" key="18">
    <source>
        <dbReference type="EMBL" id="MFD0726491.1"/>
    </source>
</evidence>
<gene>
    <name evidence="18" type="ORF">ACFQ0E_12895</name>
</gene>
<feature type="domain" description="TonB-dependent receptor plug" evidence="17">
    <location>
        <begin position="68"/>
        <end position="177"/>
    </location>
</feature>
<keyword evidence="9 14" id="KW-0798">TonB box</keyword>
<keyword evidence="7" id="KW-0408">Iron</keyword>
<dbReference type="PANTHER" id="PTHR32552">
    <property type="entry name" value="FERRICHROME IRON RECEPTOR-RELATED"/>
    <property type="match status" value="1"/>
</dbReference>
<comment type="subcellular location">
    <subcellularLocation>
        <location evidence="1 12">Cell outer membrane</location>
        <topology evidence="1 12">Multi-pass membrane protein</topology>
    </subcellularLocation>
</comment>
<evidence type="ECO:0000256" key="7">
    <source>
        <dbReference type="ARBA" id="ARBA00023004"/>
    </source>
</evidence>
<dbReference type="PROSITE" id="PS01156">
    <property type="entry name" value="TONB_DEPENDENT_REC_2"/>
    <property type="match status" value="1"/>
</dbReference>
<evidence type="ECO:0000256" key="4">
    <source>
        <dbReference type="ARBA" id="ARBA00022496"/>
    </source>
</evidence>
<keyword evidence="6 15" id="KW-0732">Signal</keyword>